<dbReference type="InterPro" id="IPR027370">
    <property type="entry name" value="Znf-RING_euk"/>
</dbReference>
<dbReference type="SMART" id="SM00184">
    <property type="entry name" value="RING"/>
    <property type="match status" value="1"/>
</dbReference>
<dbReference type="EMBL" id="HBGU01017314">
    <property type="protein sequence ID" value="CAD9427561.1"/>
    <property type="molecule type" value="Transcribed_RNA"/>
</dbReference>
<organism evidence="7">
    <name type="scientific">Haptolina brevifila</name>
    <dbReference type="NCBI Taxonomy" id="156173"/>
    <lineage>
        <taxon>Eukaryota</taxon>
        <taxon>Haptista</taxon>
        <taxon>Haptophyta</taxon>
        <taxon>Prymnesiophyceae</taxon>
        <taxon>Prymnesiales</taxon>
        <taxon>Prymnesiaceae</taxon>
        <taxon>Haptolina</taxon>
    </lineage>
</organism>
<accession>A0A6U7DHT2</accession>
<dbReference type="GO" id="GO:0008270">
    <property type="term" value="F:zinc ion binding"/>
    <property type="evidence" value="ECO:0007669"/>
    <property type="project" value="UniProtKB-KW"/>
</dbReference>
<dbReference type="InterPro" id="IPR017907">
    <property type="entry name" value="Znf_RING_CS"/>
</dbReference>
<dbReference type="Gene3D" id="3.30.40.10">
    <property type="entry name" value="Zinc/RING finger domain, C3HC4 (zinc finger)"/>
    <property type="match status" value="1"/>
</dbReference>
<dbReference type="SUPFAM" id="SSF57850">
    <property type="entry name" value="RING/U-box"/>
    <property type="match status" value="1"/>
</dbReference>
<gene>
    <name evidence="7" type="ORF">CBRE1094_LOCUS9367</name>
    <name evidence="8" type="ORF">CBRE1094_LOCUS9376</name>
</gene>
<feature type="region of interest" description="Disordered" evidence="5">
    <location>
        <begin position="324"/>
        <end position="395"/>
    </location>
</feature>
<dbReference type="Pfam" id="PF13445">
    <property type="entry name" value="zf-RING_UBOX"/>
    <property type="match status" value="1"/>
</dbReference>
<dbReference type="CDD" id="cd16449">
    <property type="entry name" value="RING-HC"/>
    <property type="match status" value="1"/>
</dbReference>
<dbReference type="EMBL" id="HBGU01017303">
    <property type="protein sequence ID" value="CAD9427521.1"/>
    <property type="molecule type" value="Transcribed_RNA"/>
</dbReference>
<name>A0A6U7DHT2_9EUKA</name>
<dbReference type="InterPro" id="IPR013083">
    <property type="entry name" value="Znf_RING/FYVE/PHD"/>
</dbReference>
<evidence type="ECO:0000256" key="1">
    <source>
        <dbReference type="ARBA" id="ARBA00022723"/>
    </source>
</evidence>
<evidence type="ECO:0000313" key="7">
    <source>
        <dbReference type="EMBL" id="CAD9427521.1"/>
    </source>
</evidence>
<dbReference type="AlphaFoldDB" id="A0A6U7DHT2"/>
<proteinExistence type="predicted"/>
<dbReference type="InterPro" id="IPR001841">
    <property type="entry name" value="Znf_RING"/>
</dbReference>
<evidence type="ECO:0000256" key="2">
    <source>
        <dbReference type="ARBA" id="ARBA00022771"/>
    </source>
</evidence>
<reference evidence="7" key="1">
    <citation type="submission" date="2021-01" db="EMBL/GenBank/DDBJ databases">
        <authorList>
            <person name="Corre E."/>
            <person name="Pelletier E."/>
            <person name="Niang G."/>
            <person name="Scheremetjew M."/>
            <person name="Finn R."/>
            <person name="Kale V."/>
            <person name="Holt S."/>
            <person name="Cochrane G."/>
            <person name="Meng A."/>
            <person name="Brown T."/>
            <person name="Cohen L."/>
        </authorList>
    </citation>
    <scope>NUCLEOTIDE SEQUENCE</scope>
    <source>
        <strain evidence="7">UTEX LB 985</strain>
    </source>
</reference>
<keyword evidence="2 4" id="KW-0863">Zinc-finger</keyword>
<dbReference type="PROSITE" id="PS50089">
    <property type="entry name" value="ZF_RING_2"/>
    <property type="match status" value="1"/>
</dbReference>
<keyword evidence="1" id="KW-0479">Metal-binding</keyword>
<evidence type="ECO:0000256" key="5">
    <source>
        <dbReference type="SAM" id="MobiDB-lite"/>
    </source>
</evidence>
<sequence>MHVPQFTTSCEIDQYEMSQYRYVDPHCGQYTAAQYGSPQYASALGMDVPAPWHGMSWDAMQQQPHMQNRARILVPAVLVTPSAFGQMPYPPALYYQSPINQVPMVQASIQYPYANVSHAFNVWPYPYAPSNPYEQHHTQWQCQPSTYIPQPAAPNVYQHQHMPPAVYQYAHETPAVPQETGAPHQAPPRGALPPEDVQLPPTKLPIRKLHCLVQTTADQQTESEPSPMPANLVEALSQAQTDPAQWKAWQQARVAHDEGTASSVDATEMGEEMSEKISPSDATEICDVPSVSTSTLVHISPTGKMDANLQPATHKDRVDQVTFVETSKERSVSPTEEHSTRHSSRAGEETASSRASHSVVEAASEAMPVKEIETEAEPTGAPCAPPPTSSSPTSPRQRCPVCLGPFTAPLHLACSHSLCSDCAVKCSKAGHAKCPVCRYPHLLDPAKLATCRNAWRTKYASWRKGRSTGATGEVGGIVAPKKMATSESDGHSFLAGTIAMLNRAASKSTASQPTASTAVFVPTPVPCWTADSMSLSSKPLPKRKMMNADALSSLEDENGADTIQFAA</sequence>
<keyword evidence="3" id="KW-0862">Zinc</keyword>
<evidence type="ECO:0000256" key="4">
    <source>
        <dbReference type="PROSITE-ProRule" id="PRU00175"/>
    </source>
</evidence>
<feature type="compositionally biased region" description="Basic and acidic residues" evidence="5">
    <location>
        <begin position="326"/>
        <end position="348"/>
    </location>
</feature>
<evidence type="ECO:0000313" key="8">
    <source>
        <dbReference type="EMBL" id="CAD9427561.1"/>
    </source>
</evidence>
<feature type="domain" description="RING-type" evidence="6">
    <location>
        <begin position="399"/>
        <end position="438"/>
    </location>
</feature>
<feature type="compositionally biased region" description="Low complexity" evidence="5">
    <location>
        <begin position="352"/>
        <end position="366"/>
    </location>
</feature>
<protein>
    <recommendedName>
        <fullName evidence="6">RING-type domain-containing protein</fullName>
    </recommendedName>
</protein>
<evidence type="ECO:0000259" key="6">
    <source>
        <dbReference type="PROSITE" id="PS50089"/>
    </source>
</evidence>
<evidence type="ECO:0000256" key="3">
    <source>
        <dbReference type="ARBA" id="ARBA00022833"/>
    </source>
</evidence>
<dbReference type="PROSITE" id="PS00518">
    <property type="entry name" value="ZF_RING_1"/>
    <property type="match status" value="1"/>
</dbReference>